<evidence type="ECO:0000256" key="5">
    <source>
        <dbReference type="ARBA" id="ARBA00022512"/>
    </source>
</evidence>
<evidence type="ECO:0000256" key="2">
    <source>
        <dbReference type="ARBA" id="ARBA00005184"/>
    </source>
</evidence>
<evidence type="ECO:0000256" key="12">
    <source>
        <dbReference type="RuleBase" id="RU000589"/>
    </source>
</evidence>
<evidence type="ECO:0000256" key="9">
    <source>
        <dbReference type="ARBA" id="ARBA00023085"/>
    </source>
</evidence>
<dbReference type="GO" id="GO:0042545">
    <property type="term" value="P:cell wall modification"/>
    <property type="evidence" value="ECO:0007669"/>
    <property type="project" value="UniProtKB-UniRule"/>
</dbReference>
<dbReference type="SUPFAM" id="SSF51126">
    <property type="entry name" value="Pectin lyase-like"/>
    <property type="match status" value="1"/>
</dbReference>
<name>A0A7J6WLZ1_THATH</name>
<evidence type="ECO:0000256" key="8">
    <source>
        <dbReference type="ARBA" id="ARBA00022801"/>
    </source>
</evidence>
<gene>
    <name evidence="14" type="ORF">FRX31_012409</name>
</gene>
<keyword evidence="5" id="KW-0134">Cell wall</keyword>
<dbReference type="InterPro" id="IPR011050">
    <property type="entry name" value="Pectin_lyase_fold/virulence"/>
</dbReference>
<comment type="pathway">
    <text evidence="2 12">Glycan metabolism; pectin degradation; 2-dehydro-3-deoxy-D-gluconate from pectin: step 1/5.</text>
</comment>
<comment type="caution">
    <text evidence="14">The sequence shown here is derived from an EMBL/GenBank/DDBJ whole genome shotgun (WGS) entry which is preliminary data.</text>
</comment>
<dbReference type="PROSITE" id="PS00503">
    <property type="entry name" value="PECTINESTERASE_2"/>
    <property type="match status" value="1"/>
</dbReference>
<dbReference type="GO" id="GO:0030599">
    <property type="term" value="F:pectinesterase activity"/>
    <property type="evidence" value="ECO:0007669"/>
    <property type="project" value="UniProtKB-UniRule"/>
</dbReference>
<evidence type="ECO:0000313" key="15">
    <source>
        <dbReference type="Proteomes" id="UP000554482"/>
    </source>
</evidence>
<dbReference type="Pfam" id="PF01095">
    <property type="entry name" value="Pectinesterase"/>
    <property type="match status" value="1"/>
</dbReference>
<evidence type="ECO:0000259" key="13">
    <source>
        <dbReference type="Pfam" id="PF01095"/>
    </source>
</evidence>
<keyword evidence="6" id="KW-0964">Secreted</keyword>
<sequence length="319" mass="35124">MKVNNELGKSLMMNQGENNSRIIVVSKDGTGDSLTVQGAIDLIPIQNTARVKIFILPGVYSEKVTVPKTKPYISFIGNQSSETVISWHSKASDRTSNGQETGTFNTATVDVESDYFCATGITVKNTVEAIPGGKGLQAVALRIAGDKAMFYKVNIIGSQDTLLDLSGTHYFYNCYIQGSIDFIFGNARSLYEECFLHSTAIGSGAIAASHRNSAVENSGFSFVKCTVNGTGRVYLGRAWGKYSRTVYSFCNLDGIINPAGWSDWGDTSRRGTVWFGEYKCRGRGADLRRRVPWSKSFSSQEARPFLNRNFIDGNQWLRL</sequence>
<keyword evidence="8 12" id="KW-0378">Hydrolase</keyword>
<organism evidence="14 15">
    <name type="scientific">Thalictrum thalictroides</name>
    <name type="common">Rue-anemone</name>
    <name type="synonym">Anemone thalictroides</name>
    <dbReference type="NCBI Taxonomy" id="46969"/>
    <lineage>
        <taxon>Eukaryota</taxon>
        <taxon>Viridiplantae</taxon>
        <taxon>Streptophyta</taxon>
        <taxon>Embryophyta</taxon>
        <taxon>Tracheophyta</taxon>
        <taxon>Spermatophyta</taxon>
        <taxon>Magnoliopsida</taxon>
        <taxon>Ranunculales</taxon>
        <taxon>Ranunculaceae</taxon>
        <taxon>Thalictroideae</taxon>
        <taxon>Thalictrum</taxon>
    </lineage>
</organism>
<evidence type="ECO:0000256" key="10">
    <source>
        <dbReference type="ARBA" id="ARBA00047928"/>
    </source>
</evidence>
<dbReference type="Proteomes" id="UP000554482">
    <property type="component" value="Unassembled WGS sequence"/>
</dbReference>
<keyword evidence="9 12" id="KW-0063">Aspartyl esterase</keyword>
<dbReference type="Gene3D" id="2.160.20.10">
    <property type="entry name" value="Single-stranded right-handed beta-helix, Pectin lyase-like"/>
    <property type="match status" value="1"/>
</dbReference>
<keyword evidence="7" id="KW-0732">Signal</keyword>
<feature type="active site" evidence="11">
    <location>
        <position position="181"/>
    </location>
</feature>
<comment type="subcellular location">
    <subcellularLocation>
        <location evidence="1">Secreted</location>
        <location evidence="1">Cell wall</location>
    </subcellularLocation>
</comment>
<evidence type="ECO:0000256" key="7">
    <source>
        <dbReference type="ARBA" id="ARBA00022729"/>
    </source>
</evidence>
<dbReference type="AlphaFoldDB" id="A0A7J6WLZ1"/>
<reference evidence="14 15" key="1">
    <citation type="submission" date="2020-06" db="EMBL/GenBank/DDBJ databases">
        <title>Transcriptomic and genomic resources for Thalictrum thalictroides and T. hernandezii: Facilitating candidate gene discovery in an emerging model plant lineage.</title>
        <authorList>
            <person name="Arias T."/>
            <person name="Riano-Pachon D.M."/>
            <person name="Di Stilio V.S."/>
        </authorList>
    </citation>
    <scope>NUCLEOTIDE SEQUENCE [LARGE SCALE GENOMIC DNA]</scope>
    <source>
        <strain evidence="15">cv. WT478/WT964</strain>
        <tissue evidence="14">Leaves</tissue>
    </source>
</reference>
<comment type="catalytic activity">
    <reaction evidence="10 12">
        <text>[(1-&gt;4)-alpha-D-galacturonosyl methyl ester](n) + n H2O = [(1-&gt;4)-alpha-D-galacturonosyl](n) + n methanol + n H(+)</text>
        <dbReference type="Rhea" id="RHEA:22380"/>
        <dbReference type="Rhea" id="RHEA-COMP:14570"/>
        <dbReference type="Rhea" id="RHEA-COMP:14573"/>
        <dbReference type="ChEBI" id="CHEBI:15377"/>
        <dbReference type="ChEBI" id="CHEBI:15378"/>
        <dbReference type="ChEBI" id="CHEBI:17790"/>
        <dbReference type="ChEBI" id="CHEBI:140522"/>
        <dbReference type="ChEBI" id="CHEBI:140523"/>
        <dbReference type="EC" id="3.1.1.11"/>
    </reaction>
</comment>
<dbReference type="EC" id="3.1.1.11" evidence="4 12"/>
<proteinExistence type="inferred from homology"/>
<evidence type="ECO:0000256" key="4">
    <source>
        <dbReference type="ARBA" id="ARBA00013229"/>
    </source>
</evidence>
<dbReference type="UniPathway" id="UPA00545">
    <property type="reaction ID" value="UER00823"/>
</dbReference>
<accession>A0A7J6WLZ1</accession>
<dbReference type="InterPro" id="IPR000070">
    <property type="entry name" value="Pectinesterase_cat"/>
</dbReference>
<keyword evidence="15" id="KW-1185">Reference proteome</keyword>
<comment type="similarity">
    <text evidence="3">Belongs to the pectinesterase family.</text>
</comment>
<evidence type="ECO:0000256" key="11">
    <source>
        <dbReference type="PROSITE-ProRule" id="PRU10040"/>
    </source>
</evidence>
<evidence type="ECO:0000256" key="1">
    <source>
        <dbReference type="ARBA" id="ARBA00004191"/>
    </source>
</evidence>
<dbReference type="GO" id="GO:0045490">
    <property type="term" value="P:pectin catabolic process"/>
    <property type="evidence" value="ECO:0007669"/>
    <property type="project" value="UniProtKB-UniRule"/>
</dbReference>
<dbReference type="OrthoDB" id="2019149at2759"/>
<dbReference type="PANTHER" id="PTHR31321:SF31">
    <property type="entry name" value="PECTINESTERASE QRT1"/>
    <property type="match status" value="1"/>
</dbReference>
<dbReference type="FunFam" id="2.160.20.10:FF:000008">
    <property type="entry name" value="Pectinesterase"/>
    <property type="match status" value="1"/>
</dbReference>
<evidence type="ECO:0000313" key="14">
    <source>
        <dbReference type="EMBL" id="KAF5198003.1"/>
    </source>
</evidence>
<dbReference type="PANTHER" id="PTHR31321">
    <property type="entry name" value="ACYL-COA THIOESTER HYDROLASE YBHC-RELATED"/>
    <property type="match status" value="1"/>
</dbReference>
<evidence type="ECO:0000256" key="3">
    <source>
        <dbReference type="ARBA" id="ARBA00008891"/>
    </source>
</evidence>
<evidence type="ECO:0000256" key="6">
    <source>
        <dbReference type="ARBA" id="ARBA00022525"/>
    </source>
</evidence>
<dbReference type="EMBL" id="JABWDY010013883">
    <property type="protein sequence ID" value="KAF5198003.1"/>
    <property type="molecule type" value="Genomic_DNA"/>
</dbReference>
<dbReference type="InterPro" id="IPR033131">
    <property type="entry name" value="Pectinesterase_Asp_AS"/>
</dbReference>
<protein>
    <recommendedName>
        <fullName evidence="4 12">Pectinesterase</fullName>
        <ecNumber evidence="4 12">3.1.1.11</ecNumber>
    </recommendedName>
</protein>
<dbReference type="InterPro" id="IPR012334">
    <property type="entry name" value="Pectin_lyas_fold"/>
</dbReference>
<feature type="domain" description="Pectinesterase catalytic" evidence="13">
    <location>
        <begin position="23"/>
        <end position="314"/>
    </location>
</feature>